<dbReference type="GO" id="GO:0003682">
    <property type="term" value="F:chromatin binding"/>
    <property type="evidence" value="ECO:0007669"/>
    <property type="project" value="TreeGrafter"/>
</dbReference>
<dbReference type="Proteomes" id="UP000008983">
    <property type="component" value="Unassembled WGS sequence"/>
</dbReference>
<evidence type="ECO:0000313" key="1">
    <source>
        <dbReference type="EMBL" id="EGR28749.1"/>
    </source>
</evidence>
<dbReference type="OrthoDB" id="298252at2759"/>
<gene>
    <name evidence="1" type="ORF">IMG5_169460</name>
</gene>
<dbReference type="STRING" id="857967.G0R1B6"/>
<dbReference type="EMBL" id="GL984212">
    <property type="protein sequence ID" value="EGR28749.1"/>
    <property type="molecule type" value="Genomic_DNA"/>
</dbReference>
<reference evidence="1 2" key="1">
    <citation type="submission" date="2011-07" db="EMBL/GenBank/DDBJ databases">
        <authorList>
            <person name="Coyne R."/>
            <person name="Brami D."/>
            <person name="Johnson J."/>
            <person name="Hostetler J."/>
            <person name="Hannick L."/>
            <person name="Clark T."/>
            <person name="Cassidy-Hanley D."/>
            <person name="Inman J."/>
        </authorList>
    </citation>
    <scope>NUCLEOTIDE SEQUENCE [LARGE SCALE GENOMIC DNA]</scope>
    <source>
        <strain evidence="1 2">G5</strain>
    </source>
</reference>
<name>G0R1B6_ICHMU</name>
<organism evidence="1 2">
    <name type="scientific">Ichthyophthirius multifiliis</name>
    <name type="common">White spot disease agent</name>
    <name type="synonym">Ich</name>
    <dbReference type="NCBI Taxonomy" id="5932"/>
    <lineage>
        <taxon>Eukaryota</taxon>
        <taxon>Sar</taxon>
        <taxon>Alveolata</taxon>
        <taxon>Ciliophora</taxon>
        <taxon>Intramacronucleata</taxon>
        <taxon>Oligohymenophorea</taxon>
        <taxon>Hymenostomatida</taxon>
        <taxon>Ophryoglenina</taxon>
        <taxon>Ichthyophthirius</taxon>
    </lineage>
</organism>
<dbReference type="GO" id="GO:0005730">
    <property type="term" value="C:nucleolus"/>
    <property type="evidence" value="ECO:0007669"/>
    <property type="project" value="TreeGrafter"/>
</dbReference>
<protein>
    <submittedName>
        <fullName evidence="1">Uncharacterized protein</fullName>
    </submittedName>
</protein>
<dbReference type="PANTHER" id="PTHR14428">
    <property type="entry name" value="NUCLEOLAR COMPLEX PROTEIN 3"/>
    <property type="match status" value="1"/>
</dbReference>
<dbReference type="InterPro" id="IPR016903">
    <property type="entry name" value="Nucleolar_cplx-assoc_3"/>
</dbReference>
<dbReference type="eggNOG" id="KOG2153">
    <property type="taxonomic scope" value="Eukaryota"/>
</dbReference>
<evidence type="ECO:0000313" key="2">
    <source>
        <dbReference type="Proteomes" id="UP000008983"/>
    </source>
</evidence>
<dbReference type="RefSeq" id="XP_004029985.1">
    <property type="nucleotide sequence ID" value="XM_004029937.1"/>
</dbReference>
<proteinExistence type="predicted"/>
<sequence>MNQTQFNAHNYLLTGTNIQRHNTIERSVIQMECKLYEFYEKFVKVMGYFAKLKNKYAKQQGQEISDKLKEQYNELRLIGSKSLLNLLKHLYHFNFSKEIAEFVVHKICSIDLKVQEPAKSTIKKILSDPTHSLYEIKVVLLKEMGKMLNQTSEKDLPDDFIEIINNVSIDSKYLKKDLDEEKKKKIQDAFSNKIFFFFNGWNSQKHSKINRMLDDENDGFGLNRYNEKIEDPQTTNAINTSINEDISKISNQTKSNEIKNIVNKILKQEPLHPSLSSLSVVQFYQKYQNL</sequence>
<dbReference type="PANTHER" id="PTHR14428:SF5">
    <property type="entry name" value="NUCLEOLAR COMPLEX PROTEIN 3 HOMOLOG"/>
    <property type="match status" value="1"/>
</dbReference>
<accession>G0R1B6</accession>
<keyword evidence="2" id="KW-1185">Reference proteome</keyword>
<dbReference type="GO" id="GO:0006270">
    <property type="term" value="P:DNA replication initiation"/>
    <property type="evidence" value="ECO:0007669"/>
    <property type="project" value="TreeGrafter"/>
</dbReference>
<dbReference type="AlphaFoldDB" id="G0R1B6"/>
<dbReference type="GeneID" id="14904819"/>
<dbReference type="InParanoid" id="G0R1B6"/>